<dbReference type="PANTHER" id="PTHR47018:SF4">
    <property type="match status" value="1"/>
</dbReference>
<accession>A0A6P7H4G6</accession>
<dbReference type="PANTHER" id="PTHR47018">
    <property type="entry name" value="CXC DOMAIN-CONTAINING PROTEIN-RELATED"/>
    <property type="match status" value="1"/>
</dbReference>
<evidence type="ECO:0000313" key="1">
    <source>
        <dbReference type="RefSeq" id="XP_028152573.1"/>
    </source>
</evidence>
<dbReference type="RefSeq" id="XP_028152578.1">
    <property type="nucleotide sequence ID" value="XM_028296777.1"/>
</dbReference>
<organism evidence="1">
    <name type="scientific">Diabrotica virgifera virgifera</name>
    <name type="common">western corn rootworm</name>
    <dbReference type="NCBI Taxonomy" id="50390"/>
    <lineage>
        <taxon>Eukaryota</taxon>
        <taxon>Metazoa</taxon>
        <taxon>Ecdysozoa</taxon>
        <taxon>Arthropoda</taxon>
        <taxon>Hexapoda</taxon>
        <taxon>Insecta</taxon>
        <taxon>Pterygota</taxon>
        <taxon>Neoptera</taxon>
        <taxon>Endopterygota</taxon>
        <taxon>Coleoptera</taxon>
        <taxon>Polyphaga</taxon>
        <taxon>Cucujiformia</taxon>
        <taxon>Chrysomeloidea</taxon>
        <taxon>Chrysomelidae</taxon>
        <taxon>Galerucinae</taxon>
        <taxon>Diabroticina</taxon>
        <taxon>Diabroticites</taxon>
        <taxon>Diabrotica</taxon>
    </lineage>
</organism>
<proteinExistence type="predicted"/>
<dbReference type="AlphaFoldDB" id="A0A6P7H4G6"/>
<dbReference type="RefSeq" id="XP_028152573.1">
    <property type="nucleotide sequence ID" value="XM_028296772.1"/>
</dbReference>
<name>A0A6P7H4G6_DIAVI</name>
<reference evidence="1 2" key="1">
    <citation type="submission" date="2025-04" db="UniProtKB">
        <authorList>
            <consortium name="RefSeq"/>
        </authorList>
    </citation>
    <scope>IDENTIFICATION</scope>
    <source>
        <tissue evidence="1 2">Whole insect</tissue>
    </source>
</reference>
<gene>
    <name evidence="1 2" type="primary">LOC114345966</name>
</gene>
<evidence type="ECO:0000313" key="2">
    <source>
        <dbReference type="RefSeq" id="XP_028152578.1"/>
    </source>
</evidence>
<protein>
    <submittedName>
        <fullName evidence="1 2">Uncharacterized protein LOC114345966</fullName>
    </submittedName>
</protein>
<sequence>MQQDEGQSSSNNDDSTICIICDKIIQRNDSTHEVKLNGIPRFIKSSKARKDNKHKIMETLSSFVIHNTCYCVYNRENSIAAAIKRMSKNLSDTRKEYAKSRAFDFANTCFFCEKSVKVKSDLVRCITSMDTLTNIIETAEQKEHGKEKLKNLIYRLKQITDLEIEKPKYHSTCLTSFYYYQPFTSRGRPISEKMSEALTFVISHILNNEEVCQFSLKEILSEFKGNDVPQLKYLQKSLEDHFGDEIKIYSTKKDYFICFRDSKGRIIDDEWYSKRKANREEERLRIVQEAANIVLEDIRLQRHDLSKYDVPTSITSDIFSDLPLTLKEFVKIVVVTHKQSTKENGLQKWYNQAATIGHILMSAARPRAFVSKILLGLSVLIHRKFASKDLINLLSNIGLCENYKETVRFEASIMKDPQNFTINTNSFIQFIWDNADHNTRTIDGHGTFHTMGGILSVTPAKAVTTKQDLLRLPNIPKVTDTGDFGFLPLISSDKDGAKGLSKVIVKILPDLKKNRNC</sequence>